<organism evidence="2 3">
    <name type="scientific">Crucibulum laeve</name>
    <dbReference type="NCBI Taxonomy" id="68775"/>
    <lineage>
        <taxon>Eukaryota</taxon>
        <taxon>Fungi</taxon>
        <taxon>Dikarya</taxon>
        <taxon>Basidiomycota</taxon>
        <taxon>Agaricomycotina</taxon>
        <taxon>Agaricomycetes</taxon>
        <taxon>Agaricomycetidae</taxon>
        <taxon>Agaricales</taxon>
        <taxon>Agaricineae</taxon>
        <taxon>Nidulariaceae</taxon>
        <taxon>Crucibulum</taxon>
    </lineage>
</organism>
<accession>A0A5C3LHX3</accession>
<feature type="transmembrane region" description="Helical" evidence="1">
    <location>
        <begin position="21"/>
        <end position="43"/>
    </location>
</feature>
<dbReference type="STRING" id="68775.A0A5C3LHX3"/>
<dbReference type="EMBL" id="ML213677">
    <property type="protein sequence ID" value="TFK32380.1"/>
    <property type="molecule type" value="Genomic_DNA"/>
</dbReference>
<keyword evidence="1" id="KW-1133">Transmembrane helix</keyword>
<keyword evidence="3" id="KW-1185">Reference proteome</keyword>
<sequence>MVGLKAISLLFPLSFPQIRDLAPPISTATLLSFAALGASYHILAPQYSTQKQLSWILTTVSSAVMTIMSLPFMYDYFMHGGRVQYIRTLSTFSIAAVRFFQGYLAADLTIGTVYYRDQLSTLTGWIHHLVYILVVELAVRRSWTHIFCLAAIMEVCQ</sequence>
<keyword evidence="1" id="KW-0812">Transmembrane</keyword>
<dbReference type="OrthoDB" id="341353at2759"/>
<protein>
    <recommendedName>
        <fullName evidence="4">TLC domain-containing protein</fullName>
    </recommendedName>
</protein>
<proteinExistence type="predicted"/>
<dbReference type="AlphaFoldDB" id="A0A5C3LHX3"/>
<dbReference type="Proteomes" id="UP000308652">
    <property type="component" value="Unassembled WGS sequence"/>
</dbReference>
<reference evidence="2 3" key="1">
    <citation type="journal article" date="2019" name="Nat. Ecol. Evol.">
        <title>Megaphylogeny resolves global patterns of mushroom evolution.</title>
        <authorList>
            <person name="Varga T."/>
            <person name="Krizsan K."/>
            <person name="Foldi C."/>
            <person name="Dima B."/>
            <person name="Sanchez-Garcia M."/>
            <person name="Sanchez-Ramirez S."/>
            <person name="Szollosi G.J."/>
            <person name="Szarkandi J.G."/>
            <person name="Papp V."/>
            <person name="Albert L."/>
            <person name="Andreopoulos W."/>
            <person name="Angelini C."/>
            <person name="Antonin V."/>
            <person name="Barry K.W."/>
            <person name="Bougher N.L."/>
            <person name="Buchanan P."/>
            <person name="Buyck B."/>
            <person name="Bense V."/>
            <person name="Catcheside P."/>
            <person name="Chovatia M."/>
            <person name="Cooper J."/>
            <person name="Damon W."/>
            <person name="Desjardin D."/>
            <person name="Finy P."/>
            <person name="Geml J."/>
            <person name="Haridas S."/>
            <person name="Hughes K."/>
            <person name="Justo A."/>
            <person name="Karasinski D."/>
            <person name="Kautmanova I."/>
            <person name="Kiss B."/>
            <person name="Kocsube S."/>
            <person name="Kotiranta H."/>
            <person name="LaButti K.M."/>
            <person name="Lechner B.E."/>
            <person name="Liimatainen K."/>
            <person name="Lipzen A."/>
            <person name="Lukacs Z."/>
            <person name="Mihaltcheva S."/>
            <person name="Morgado L.N."/>
            <person name="Niskanen T."/>
            <person name="Noordeloos M.E."/>
            <person name="Ohm R.A."/>
            <person name="Ortiz-Santana B."/>
            <person name="Ovrebo C."/>
            <person name="Racz N."/>
            <person name="Riley R."/>
            <person name="Savchenko A."/>
            <person name="Shiryaev A."/>
            <person name="Soop K."/>
            <person name="Spirin V."/>
            <person name="Szebenyi C."/>
            <person name="Tomsovsky M."/>
            <person name="Tulloss R.E."/>
            <person name="Uehling J."/>
            <person name="Grigoriev I.V."/>
            <person name="Vagvolgyi C."/>
            <person name="Papp T."/>
            <person name="Martin F.M."/>
            <person name="Miettinen O."/>
            <person name="Hibbett D.S."/>
            <person name="Nagy L.G."/>
        </authorList>
    </citation>
    <scope>NUCLEOTIDE SEQUENCE [LARGE SCALE GENOMIC DNA]</scope>
    <source>
        <strain evidence="2 3">CBS 166.37</strain>
    </source>
</reference>
<evidence type="ECO:0000256" key="1">
    <source>
        <dbReference type="SAM" id="Phobius"/>
    </source>
</evidence>
<gene>
    <name evidence="2" type="ORF">BDQ12DRAFT_692592</name>
</gene>
<evidence type="ECO:0000313" key="3">
    <source>
        <dbReference type="Proteomes" id="UP000308652"/>
    </source>
</evidence>
<name>A0A5C3LHX3_9AGAR</name>
<keyword evidence="1" id="KW-0472">Membrane</keyword>
<evidence type="ECO:0008006" key="4">
    <source>
        <dbReference type="Google" id="ProtNLM"/>
    </source>
</evidence>
<feature type="transmembrane region" description="Helical" evidence="1">
    <location>
        <begin position="55"/>
        <end position="74"/>
    </location>
</feature>
<evidence type="ECO:0000313" key="2">
    <source>
        <dbReference type="EMBL" id="TFK32380.1"/>
    </source>
</evidence>